<name>A0A426Z608_ENSVE</name>
<evidence type="ECO:0000313" key="1">
    <source>
        <dbReference type="EMBL" id="RRT59427.1"/>
    </source>
</evidence>
<accession>A0A426Z608</accession>
<dbReference type="EMBL" id="AMZH03008216">
    <property type="protein sequence ID" value="RRT59427.1"/>
    <property type="molecule type" value="Genomic_DNA"/>
</dbReference>
<proteinExistence type="predicted"/>
<sequence length="129" mass="14802">SVTAEFDCYKVCNDRVRLLQGLAVCVPVHTAHTGRYKAVQKTLVHTAWYRYCTSTDNLSVHRVCNTVSFRSVHSVHTGPIEDRYAWYKGYESTFSQLLVIDCLARHPTSGWLSTQGRDRSPELNEWTHL</sequence>
<feature type="non-terminal residue" evidence="1">
    <location>
        <position position="1"/>
    </location>
</feature>
<organism evidence="1 2">
    <name type="scientific">Ensete ventricosum</name>
    <name type="common">Abyssinian banana</name>
    <name type="synonym">Musa ensete</name>
    <dbReference type="NCBI Taxonomy" id="4639"/>
    <lineage>
        <taxon>Eukaryota</taxon>
        <taxon>Viridiplantae</taxon>
        <taxon>Streptophyta</taxon>
        <taxon>Embryophyta</taxon>
        <taxon>Tracheophyta</taxon>
        <taxon>Spermatophyta</taxon>
        <taxon>Magnoliopsida</taxon>
        <taxon>Liliopsida</taxon>
        <taxon>Zingiberales</taxon>
        <taxon>Musaceae</taxon>
        <taxon>Ensete</taxon>
    </lineage>
</organism>
<evidence type="ECO:0000313" key="2">
    <source>
        <dbReference type="Proteomes" id="UP000287651"/>
    </source>
</evidence>
<dbReference type="Proteomes" id="UP000287651">
    <property type="component" value="Unassembled WGS sequence"/>
</dbReference>
<comment type="caution">
    <text evidence="1">The sequence shown here is derived from an EMBL/GenBank/DDBJ whole genome shotgun (WGS) entry which is preliminary data.</text>
</comment>
<protein>
    <submittedName>
        <fullName evidence="1">Uncharacterized protein</fullName>
    </submittedName>
</protein>
<gene>
    <name evidence="1" type="ORF">B296_00045043</name>
</gene>
<reference evidence="1 2" key="1">
    <citation type="journal article" date="2014" name="Agronomy (Basel)">
        <title>A Draft Genome Sequence for Ensete ventricosum, the Drought-Tolerant Tree Against Hunger.</title>
        <authorList>
            <person name="Harrison J."/>
            <person name="Moore K.A."/>
            <person name="Paszkiewicz K."/>
            <person name="Jones T."/>
            <person name="Grant M."/>
            <person name="Ambacheew D."/>
            <person name="Muzemil S."/>
            <person name="Studholme D.J."/>
        </authorList>
    </citation>
    <scope>NUCLEOTIDE SEQUENCE [LARGE SCALE GENOMIC DNA]</scope>
</reference>
<dbReference type="AlphaFoldDB" id="A0A426Z608"/>